<sequence length="262" mass="30163">MEISVSRVYNNFKKYRFLLAELVKKEIKLKYRRSYLGILWTLLEPLLTTIVLTVVFSNLLGRGDNTFPVYILTGRLLYTFFSNSTKTAMKAIRSNSAMIKKVYVPKYIYPFSSVLSSYLIFMISLIILVVAMVVFRVTPTLHLFEAVIPLALLLVLSLGVGMILSTMAVFFRDLEYLWGVVLMIVMYTSAIFYIPETLKLGDKIWIFNLNPLYVVIVNFRNAVFGNAMDMEALLLSIVYSFGSLLFGIFLFYKKQDKFILNI</sequence>
<accession>A0A8J7H8M1</accession>
<evidence type="ECO:0000256" key="7">
    <source>
        <dbReference type="ARBA" id="ARBA00022989"/>
    </source>
</evidence>
<keyword evidence="5" id="KW-0997">Cell inner membrane</keyword>
<dbReference type="InterPro" id="IPR047817">
    <property type="entry name" value="ABC2_TM_bact-type"/>
</dbReference>
<dbReference type="PRINTS" id="PR00164">
    <property type="entry name" value="ABC2TRNSPORT"/>
</dbReference>
<evidence type="ECO:0000256" key="3">
    <source>
        <dbReference type="ARBA" id="ARBA00022448"/>
    </source>
</evidence>
<organism evidence="11 12">
    <name type="scientific">Mobilitalea sibirica</name>
    <dbReference type="NCBI Taxonomy" id="1462919"/>
    <lineage>
        <taxon>Bacteria</taxon>
        <taxon>Bacillati</taxon>
        <taxon>Bacillota</taxon>
        <taxon>Clostridia</taxon>
        <taxon>Lachnospirales</taxon>
        <taxon>Lachnospiraceae</taxon>
        <taxon>Mobilitalea</taxon>
    </lineage>
</organism>
<keyword evidence="4 9" id="KW-1003">Cell membrane</keyword>
<dbReference type="EMBL" id="JAEAGR010000004">
    <property type="protein sequence ID" value="MBH1940370.1"/>
    <property type="molecule type" value="Genomic_DNA"/>
</dbReference>
<feature type="transmembrane region" description="Helical" evidence="9">
    <location>
        <begin position="35"/>
        <end position="60"/>
    </location>
</feature>
<gene>
    <name evidence="11" type="ORF">I5677_05600</name>
</gene>
<dbReference type="Proteomes" id="UP000623269">
    <property type="component" value="Unassembled WGS sequence"/>
</dbReference>
<proteinExistence type="inferred from homology"/>
<feature type="domain" description="ABC transmembrane type-2" evidence="10">
    <location>
        <begin position="36"/>
        <end position="254"/>
    </location>
</feature>
<keyword evidence="8 9" id="KW-0472">Membrane</keyword>
<dbReference type="GO" id="GO:0015920">
    <property type="term" value="P:lipopolysaccharide transport"/>
    <property type="evidence" value="ECO:0007669"/>
    <property type="project" value="TreeGrafter"/>
</dbReference>
<dbReference type="InterPro" id="IPR000412">
    <property type="entry name" value="ABC_2_transport"/>
</dbReference>
<comment type="subcellular location">
    <subcellularLocation>
        <location evidence="1">Cell inner membrane</location>
        <topology evidence="1">Multi-pass membrane protein</topology>
    </subcellularLocation>
    <subcellularLocation>
        <location evidence="9">Cell membrane</location>
        <topology evidence="9">Multi-pass membrane protein</topology>
    </subcellularLocation>
</comment>
<keyword evidence="7 9" id="KW-1133">Transmembrane helix</keyword>
<evidence type="ECO:0000256" key="9">
    <source>
        <dbReference type="RuleBase" id="RU361157"/>
    </source>
</evidence>
<evidence type="ECO:0000256" key="8">
    <source>
        <dbReference type="ARBA" id="ARBA00023136"/>
    </source>
</evidence>
<keyword evidence="6 9" id="KW-0812">Transmembrane</keyword>
<feature type="transmembrane region" description="Helical" evidence="9">
    <location>
        <begin position="233"/>
        <end position="252"/>
    </location>
</feature>
<comment type="similarity">
    <text evidence="2 9">Belongs to the ABC-2 integral membrane protein family.</text>
</comment>
<protein>
    <recommendedName>
        <fullName evidence="9">Transport permease protein</fullName>
    </recommendedName>
</protein>
<evidence type="ECO:0000256" key="5">
    <source>
        <dbReference type="ARBA" id="ARBA00022519"/>
    </source>
</evidence>
<keyword evidence="12" id="KW-1185">Reference proteome</keyword>
<dbReference type="PANTHER" id="PTHR30413:SF8">
    <property type="entry name" value="TRANSPORT PERMEASE PROTEIN"/>
    <property type="match status" value="1"/>
</dbReference>
<feature type="transmembrane region" description="Helical" evidence="9">
    <location>
        <begin position="147"/>
        <end position="170"/>
    </location>
</feature>
<evidence type="ECO:0000259" key="10">
    <source>
        <dbReference type="PROSITE" id="PS51012"/>
    </source>
</evidence>
<dbReference type="PANTHER" id="PTHR30413">
    <property type="entry name" value="INNER MEMBRANE TRANSPORT PERMEASE"/>
    <property type="match status" value="1"/>
</dbReference>
<reference evidence="11" key="1">
    <citation type="submission" date="2020-12" db="EMBL/GenBank/DDBJ databases">
        <title>M. sibirica DSM 26468T genome.</title>
        <authorList>
            <person name="Thieme N."/>
            <person name="Rettenmaier R."/>
            <person name="Zverlov V."/>
            <person name="Liebl W."/>
        </authorList>
    </citation>
    <scope>NUCLEOTIDE SEQUENCE</scope>
    <source>
        <strain evidence="11">DSM 26468</strain>
    </source>
</reference>
<keyword evidence="3 9" id="KW-0813">Transport</keyword>
<evidence type="ECO:0000256" key="1">
    <source>
        <dbReference type="ARBA" id="ARBA00004429"/>
    </source>
</evidence>
<evidence type="ECO:0000256" key="6">
    <source>
        <dbReference type="ARBA" id="ARBA00022692"/>
    </source>
</evidence>
<name>A0A8J7H8M1_9FIRM</name>
<evidence type="ECO:0000256" key="4">
    <source>
        <dbReference type="ARBA" id="ARBA00022475"/>
    </source>
</evidence>
<comment type="caution">
    <text evidence="11">The sequence shown here is derived from an EMBL/GenBank/DDBJ whole genome shotgun (WGS) entry which is preliminary data.</text>
</comment>
<evidence type="ECO:0000313" key="11">
    <source>
        <dbReference type="EMBL" id="MBH1940370.1"/>
    </source>
</evidence>
<evidence type="ECO:0000256" key="2">
    <source>
        <dbReference type="ARBA" id="ARBA00007783"/>
    </source>
</evidence>
<dbReference type="PROSITE" id="PS51012">
    <property type="entry name" value="ABC_TM2"/>
    <property type="match status" value="1"/>
</dbReference>
<feature type="transmembrane region" description="Helical" evidence="9">
    <location>
        <begin position="206"/>
        <end position="227"/>
    </location>
</feature>
<dbReference type="AlphaFoldDB" id="A0A8J7H8M1"/>
<dbReference type="GO" id="GO:0140359">
    <property type="term" value="F:ABC-type transporter activity"/>
    <property type="evidence" value="ECO:0007669"/>
    <property type="project" value="InterPro"/>
</dbReference>
<dbReference type="GO" id="GO:0043190">
    <property type="term" value="C:ATP-binding cassette (ABC) transporter complex"/>
    <property type="evidence" value="ECO:0007669"/>
    <property type="project" value="InterPro"/>
</dbReference>
<feature type="transmembrane region" description="Helical" evidence="9">
    <location>
        <begin position="115"/>
        <end position="135"/>
    </location>
</feature>
<dbReference type="InterPro" id="IPR013525">
    <property type="entry name" value="ABC2_TM"/>
</dbReference>
<feature type="transmembrane region" description="Helical" evidence="9">
    <location>
        <begin position="176"/>
        <end position="194"/>
    </location>
</feature>
<dbReference type="Pfam" id="PF01061">
    <property type="entry name" value="ABC2_membrane"/>
    <property type="match status" value="1"/>
</dbReference>
<evidence type="ECO:0000313" key="12">
    <source>
        <dbReference type="Proteomes" id="UP000623269"/>
    </source>
</evidence>